<evidence type="ECO:0000313" key="2">
    <source>
        <dbReference type="Proteomes" id="UP001497680"/>
    </source>
</evidence>
<name>A0ACC0CVB1_9PEZI</name>
<sequence length="147" mass="16513">MTSGGETSLEEHTGVFLTHPRINHSCVPNTTWNVDDVSKTIKVTAIRDIAVGEEITISYIERPSHTRKADLELYSLKCLCKTCEGPGKDISDQNRQRLTELHLMFAIYEADSELLFSDIPADRCIKDNQEALKLASEYLDLGRQKAS</sequence>
<dbReference type="Proteomes" id="UP001497680">
    <property type="component" value="Unassembled WGS sequence"/>
</dbReference>
<organism evidence="1 2">
    <name type="scientific">Hypoxylon rubiginosum</name>
    <dbReference type="NCBI Taxonomy" id="110542"/>
    <lineage>
        <taxon>Eukaryota</taxon>
        <taxon>Fungi</taxon>
        <taxon>Dikarya</taxon>
        <taxon>Ascomycota</taxon>
        <taxon>Pezizomycotina</taxon>
        <taxon>Sordariomycetes</taxon>
        <taxon>Xylariomycetidae</taxon>
        <taxon>Xylariales</taxon>
        <taxon>Hypoxylaceae</taxon>
        <taxon>Hypoxylon</taxon>
    </lineage>
</organism>
<reference evidence="1 2" key="1">
    <citation type="journal article" date="2022" name="New Phytol.">
        <title>Ecological generalism drives hyperdiversity of secondary metabolite gene clusters in xylarialean endophytes.</title>
        <authorList>
            <person name="Franco M.E.E."/>
            <person name="Wisecaver J.H."/>
            <person name="Arnold A.E."/>
            <person name="Ju Y.M."/>
            <person name="Slot J.C."/>
            <person name="Ahrendt S."/>
            <person name="Moore L.P."/>
            <person name="Eastman K.E."/>
            <person name="Scott K."/>
            <person name="Konkel Z."/>
            <person name="Mondo S.J."/>
            <person name="Kuo A."/>
            <person name="Hayes R.D."/>
            <person name="Haridas S."/>
            <person name="Andreopoulos B."/>
            <person name="Riley R."/>
            <person name="LaButti K."/>
            <person name="Pangilinan J."/>
            <person name="Lipzen A."/>
            <person name="Amirebrahimi M."/>
            <person name="Yan J."/>
            <person name="Adam C."/>
            <person name="Keymanesh K."/>
            <person name="Ng V."/>
            <person name="Louie K."/>
            <person name="Northen T."/>
            <person name="Drula E."/>
            <person name="Henrissat B."/>
            <person name="Hsieh H.M."/>
            <person name="Youens-Clark K."/>
            <person name="Lutzoni F."/>
            <person name="Miadlikowska J."/>
            <person name="Eastwood D.C."/>
            <person name="Hamelin R.C."/>
            <person name="Grigoriev I.V."/>
            <person name="U'Ren J.M."/>
        </authorList>
    </citation>
    <scope>NUCLEOTIDE SEQUENCE [LARGE SCALE GENOMIC DNA]</scope>
    <source>
        <strain evidence="1 2">ER1909</strain>
    </source>
</reference>
<accession>A0ACC0CVB1</accession>
<protein>
    <submittedName>
        <fullName evidence="1">Uncharacterized protein</fullName>
    </submittedName>
</protein>
<comment type="caution">
    <text evidence="1">The sequence shown here is derived from an EMBL/GenBank/DDBJ whole genome shotgun (WGS) entry which is preliminary data.</text>
</comment>
<proteinExistence type="predicted"/>
<gene>
    <name evidence="1" type="ORF">F4821DRAFT_261956</name>
</gene>
<evidence type="ECO:0000313" key="1">
    <source>
        <dbReference type="EMBL" id="KAI6084436.1"/>
    </source>
</evidence>
<keyword evidence="2" id="KW-1185">Reference proteome</keyword>
<dbReference type="EMBL" id="MU394337">
    <property type="protein sequence ID" value="KAI6084436.1"/>
    <property type="molecule type" value="Genomic_DNA"/>
</dbReference>